<comment type="caution">
    <text evidence="2">The sequence shown here is derived from an EMBL/GenBank/DDBJ whole genome shotgun (WGS) entry which is preliminary data.</text>
</comment>
<accession>A0A2P5C3R7</accession>
<keyword evidence="1" id="KW-1133">Transmembrane helix</keyword>
<dbReference type="EMBL" id="JXTB01000180">
    <property type="protein sequence ID" value="PON55688.1"/>
    <property type="molecule type" value="Genomic_DNA"/>
</dbReference>
<feature type="non-terminal residue" evidence="2">
    <location>
        <position position="1"/>
    </location>
</feature>
<reference evidence="3" key="1">
    <citation type="submission" date="2016-06" db="EMBL/GenBank/DDBJ databases">
        <title>Parallel loss of symbiosis genes in relatives of nitrogen-fixing non-legume Parasponia.</title>
        <authorList>
            <person name="Van Velzen R."/>
            <person name="Holmer R."/>
            <person name="Bu F."/>
            <person name="Rutten L."/>
            <person name="Van Zeijl A."/>
            <person name="Liu W."/>
            <person name="Santuari L."/>
            <person name="Cao Q."/>
            <person name="Sharma T."/>
            <person name="Shen D."/>
            <person name="Roswanjaya Y."/>
            <person name="Wardhani T."/>
            <person name="Kalhor M.S."/>
            <person name="Jansen J."/>
            <person name="Van den Hoogen J."/>
            <person name="Gungor B."/>
            <person name="Hartog M."/>
            <person name="Hontelez J."/>
            <person name="Verver J."/>
            <person name="Yang W.-C."/>
            <person name="Schijlen E."/>
            <person name="Repin R."/>
            <person name="Schilthuizen M."/>
            <person name="Schranz E."/>
            <person name="Heidstra R."/>
            <person name="Miyata K."/>
            <person name="Fedorova E."/>
            <person name="Kohlen W."/>
            <person name="Bisseling T."/>
            <person name="Smit S."/>
            <person name="Geurts R."/>
        </authorList>
    </citation>
    <scope>NUCLEOTIDE SEQUENCE [LARGE SCALE GENOMIC DNA]</scope>
    <source>
        <strain evidence="3">cv. WU1-14</strain>
    </source>
</reference>
<sequence length="34" mass="3889">IVKSCNHPIFNHILIFSSKLSLRILLISILVVRT</sequence>
<feature type="transmembrane region" description="Helical" evidence="1">
    <location>
        <begin position="12"/>
        <end position="32"/>
    </location>
</feature>
<dbReference type="Proteomes" id="UP000237105">
    <property type="component" value="Unassembled WGS sequence"/>
</dbReference>
<evidence type="ECO:0000313" key="3">
    <source>
        <dbReference type="Proteomes" id="UP000237105"/>
    </source>
</evidence>
<evidence type="ECO:0000313" key="2">
    <source>
        <dbReference type="EMBL" id="PON55688.1"/>
    </source>
</evidence>
<name>A0A2P5C3R7_PARAD</name>
<evidence type="ECO:0000256" key="1">
    <source>
        <dbReference type="SAM" id="Phobius"/>
    </source>
</evidence>
<dbReference type="AlphaFoldDB" id="A0A2P5C3R7"/>
<protein>
    <submittedName>
        <fullName evidence="2">Uncharacterized protein</fullName>
    </submittedName>
</protein>
<organism evidence="2 3">
    <name type="scientific">Parasponia andersonii</name>
    <name type="common">Sponia andersonii</name>
    <dbReference type="NCBI Taxonomy" id="3476"/>
    <lineage>
        <taxon>Eukaryota</taxon>
        <taxon>Viridiplantae</taxon>
        <taxon>Streptophyta</taxon>
        <taxon>Embryophyta</taxon>
        <taxon>Tracheophyta</taxon>
        <taxon>Spermatophyta</taxon>
        <taxon>Magnoliopsida</taxon>
        <taxon>eudicotyledons</taxon>
        <taxon>Gunneridae</taxon>
        <taxon>Pentapetalae</taxon>
        <taxon>rosids</taxon>
        <taxon>fabids</taxon>
        <taxon>Rosales</taxon>
        <taxon>Cannabaceae</taxon>
        <taxon>Parasponia</taxon>
    </lineage>
</organism>
<keyword evidence="3" id="KW-1185">Reference proteome</keyword>
<keyword evidence="1" id="KW-0472">Membrane</keyword>
<proteinExistence type="predicted"/>
<gene>
    <name evidence="2" type="ORF">PanWU01x14_186400</name>
</gene>
<keyword evidence="1" id="KW-0812">Transmembrane</keyword>